<dbReference type="AlphaFoldDB" id="A0A2Z6AUC0"/>
<protein>
    <submittedName>
        <fullName evidence="1">Uncharacterized protein</fullName>
    </submittedName>
</protein>
<dbReference type="KEGG" id="dfl:DFE_0097"/>
<sequence>MHDLDQFTETITICDEECPYDPKRKIALVMCENCSNQEEVDVVSVENGKGTVYGFMCSQCGHFNQPCE</sequence>
<keyword evidence="2" id="KW-1185">Reference proteome</keyword>
<evidence type="ECO:0000313" key="2">
    <source>
        <dbReference type="Proteomes" id="UP000269883"/>
    </source>
</evidence>
<dbReference type="Proteomes" id="UP000269883">
    <property type="component" value="Chromosome"/>
</dbReference>
<accession>A0A2Z6AUC0</accession>
<dbReference type="RefSeq" id="WP_126375628.1">
    <property type="nucleotide sequence ID" value="NZ_AP017378.1"/>
</dbReference>
<dbReference type="EMBL" id="AP017378">
    <property type="protein sequence ID" value="BBD06823.1"/>
    <property type="molecule type" value="Genomic_DNA"/>
</dbReference>
<name>A0A2Z6AUC0_9BACT</name>
<gene>
    <name evidence="1" type="ORF">DFE_0097</name>
</gene>
<reference evidence="1 2" key="1">
    <citation type="journal article" date="2018" name="Sci. Adv.">
        <title>Multi-heme cytochromes provide a pathway for survival in energy-limited environments.</title>
        <authorList>
            <person name="Deng X."/>
            <person name="Dohmae N."/>
            <person name="Nealson K.H."/>
            <person name="Hashimoto K."/>
            <person name="Okamoto A."/>
        </authorList>
    </citation>
    <scope>NUCLEOTIDE SEQUENCE [LARGE SCALE GENOMIC DNA]</scope>
    <source>
        <strain evidence="1 2">IS5</strain>
    </source>
</reference>
<proteinExistence type="predicted"/>
<evidence type="ECO:0000313" key="1">
    <source>
        <dbReference type="EMBL" id="BBD06823.1"/>
    </source>
</evidence>
<dbReference type="OrthoDB" id="5459086at2"/>
<organism evidence="1 2">
    <name type="scientific">Desulfovibrio ferrophilus</name>
    <dbReference type="NCBI Taxonomy" id="241368"/>
    <lineage>
        <taxon>Bacteria</taxon>
        <taxon>Pseudomonadati</taxon>
        <taxon>Thermodesulfobacteriota</taxon>
        <taxon>Desulfovibrionia</taxon>
        <taxon>Desulfovibrionales</taxon>
        <taxon>Desulfovibrionaceae</taxon>
        <taxon>Desulfovibrio</taxon>
    </lineage>
</organism>